<dbReference type="EC" id="2.4.-.-" evidence="10"/>
<keyword evidence="2 10" id="KW-0328">Glycosyltransferase</keyword>
<feature type="region of interest" description="Disordered" evidence="8">
    <location>
        <begin position="139"/>
        <end position="159"/>
    </location>
</feature>
<comment type="caution">
    <text evidence="10">The sequence shown here is derived from an EMBL/GenBank/DDBJ whole genome shotgun (WGS) entry which is preliminary data.</text>
</comment>
<dbReference type="GO" id="GO:0016757">
    <property type="term" value="F:glycosyltransferase activity"/>
    <property type="evidence" value="ECO:0007669"/>
    <property type="project" value="UniProtKB-KW"/>
</dbReference>
<protein>
    <submittedName>
        <fullName evidence="10">Glycosyltransferase</fullName>
        <ecNumber evidence="10">2.4.-.-</ecNumber>
    </submittedName>
</protein>
<dbReference type="Pfam" id="PF00535">
    <property type="entry name" value="Glycos_transf_2"/>
    <property type="match status" value="1"/>
</dbReference>
<gene>
    <name evidence="10" type="ORF">AB2B41_12180</name>
</gene>
<evidence type="ECO:0000259" key="9">
    <source>
        <dbReference type="Pfam" id="PF00535"/>
    </source>
</evidence>
<dbReference type="EMBL" id="JBFNXX010000008">
    <property type="protein sequence ID" value="MEW9920365.1"/>
    <property type="molecule type" value="Genomic_DNA"/>
</dbReference>
<evidence type="ECO:0000256" key="1">
    <source>
        <dbReference type="ARBA" id="ARBA00022475"/>
    </source>
</evidence>
<keyword evidence="5" id="KW-0448">Lipopolysaccharide biosynthesis</keyword>
<accession>A0ABV3RN21</accession>
<organism evidence="10 11">
    <name type="scientific">Sulfitobacter sediminis</name>
    <dbReference type="NCBI Taxonomy" id="3234186"/>
    <lineage>
        <taxon>Bacteria</taxon>
        <taxon>Pseudomonadati</taxon>
        <taxon>Pseudomonadota</taxon>
        <taxon>Alphaproteobacteria</taxon>
        <taxon>Rhodobacterales</taxon>
        <taxon>Roseobacteraceae</taxon>
        <taxon>Sulfitobacter</taxon>
    </lineage>
</organism>
<sequence length="247" mass="27467">MTTTFQADRDARIPIISVVSTVHGSRSALTALAKCVEETFQHEGIEWELVLVDYRGPDQPWPVIKEHPTRSPRIRAIRLARNHRQHLAIWAGLEATRGDFIAVINCHLQDDPSFIPNLYHEALVDLSTLSSSPRERGWIQGSGAWPPGRSRRSLNGCPGSKTKISATSATIAAGWSTRRCSLQSKKSFCRSWSASQAIRRRNFKSIGMGVTKARAQIFPAALASGDCNRDPLLGLATETHLAYWRRD</sequence>
<keyword evidence="7" id="KW-0472">Membrane</keyword>
<evidence type="ECO:0000256" key="6">
    <source>
        <dbReference type="ARBA" id="ARBA00022989"/>
    </source>
</evidence>
<dbReference type="SUPFAM" id="SSF53448">
    <property type="entry name" value="Nucleotide-diphospho-sugar transferases"/>
    <property type="match status" value="1"/>
</dbReference>
<evidence type="ECO:0000256" key="7">
    <source>
        <dbReference type="ARBA" id="ARBA00023136"/>
    </source>
</evidence>
<dbReference type="InterPro" id="IPR001173">
    <property type="entry name" value="Glyco_trans_2-like"/>
</dbReference>
<dbReference type="PANTHER" id="PTHR48090">
    <property type="entry name" value="UNDECAPRENYL-PHOSPHATE 4-DEOXY-4-FORMAMIDO-L-ARABINOSE TRANSFERASE-RELATED"/>
    <property type="match status" value="1"/>
</dbReference>
<dbReference type="InterPro" id="IPR050256">
    <property type="entry name" value="Glycosyltransferase_2"/>
</dbReference>
<evidence type="ECO:0000256" key="8">
    <source>
        <dbReference type="SAM" id="MobiDB-lite"/>
    </source>
</evidence>
<dbReference type="PANTHER" id="PTHR48090:SF3">
    <property type="entry name" value="UNDECAPRENYL-PHOSPHATE 4-DEOXY-4-FORMAMIDO-L-ARABINOSE TRANSFERASE"/>
    <property type="match status" value="1"/>
</dbReference>
<proteinExistence type="predicted"/>
<evidence type="ECO:0000313" key="11">
    <source>
        <dbReference type="Proteomes" id="UP001556098"/>
    </source>
</evidence>
<evidence type="ECO:0000256" key="5">
    <source>
        <dbReference type="ARBA" id="ARBA00022985"/>
    </source>
</evidence>
<keyword evidence="6" id="KW-1133">Transmembrane helix</keyword>
<dbReference type="Proteomes" id="UP001556098">
    <property type="component" value="Unassembled WGS sequence"/>
</dbReference>
<reference evidence="10 11" key="1">
    <citation type="submission" date="2024-07" db="EMBL/GenBank/DDBJ databases">
        <title>Marimonas sp.nov., isolated from tidal-flat sediment.</title>
        <authorList>
            <person name="Jayan J.N."/>
            <person name="Lee S.S."/>
        </authorList>
    </citation>
    <scope>NUCLEOTIDE SEQUENCE [LARGE SCALE GENOMIC DNA]</scope>
    <source>
        <strain evidence="10 11">MJW-29</strain>
    </source>
</reference>
<name>A0ABV3RN21_9RHOB</name>
<keyword evidence="1" id="KW-1003">Cell membrane</keyword>
<keyword evidence="3 10" id="KW-0808">Transferase</keyword>
<dbReference type="InterPro" id="IPR029044">
    <property type="entry name" value="Nucleotide-diphossugar_trans"/>
</dbReference>
<evidence type="ECO:0000256" key="3">
    <source>
        <dbReference type="ARBA" id="ARBA00022679"/>
    </source>
</evidence>
<feature type="domain" description="Glycosyltransferase 2-like" evidence="9">
    <location>
        <begin position="29"/>
        <end position="122"/>
    </location>
</feature>
<evidence type="ECO:0000256" key="2">
    <source>
        <dbReference type="ARBA" id="ARBA00022676"/>
    </source>
</evidence>
<dbReference type="Gene3D" id="3.90.550.10">
    <property type="entry name" value="Spore Coat Polysaccharide Biosynthesis Protein SpsA, Chain A"/>
    <property type="match status" value="1"/>
</dbReference>
<keyword evidence="11" id="KW-1185">Reference proteome</keyword>
<keyword evidence="4" id="KW-0812">Transmembrane</keyword>
<evidence type="ECO:0000313" key="10">
    <source>
        <dbReference type="EMBL" id="MEW9920365.1"/>
    </source>
</evidence>
<evidence type="ECO:0000256" key="4">
    <source>
        <dbReference type="ARBA" id="ARBA00022692"/>
    </source>
</evidence>